<dbReference type="VEuPathDB" id="FungiDB:PC110_g6348"/>
<evidence type="ECO:0000313" key="2">
    <source>
        <dbReference type="Proteomes" id="UP000251314"/>
    </source>
</evidence>
<evidence type="ECO:0000313" key="1">
    <source>
        <dbReference type="EMBL" id="RAW37397.1"/>
    </source>
</evidence>
<accession>A0A329SKP6</accession>
<dbReference type="AlphaFoldDB" id="A0A329SKP6"/>
<proteinExistence type="predicted"/>
<dbReference type="OrthoDB" id="10418078at2759"/>
<dbReference type="EMBL" id="MJFZ01000113">
    <property type="protein sequence ID" value="RAW37397.1"/>
    <property type="molecule type" value="Genomic_DNA"/>
</dbReference>
<sequence>MFREQSRVLKLSTAVTDLKKAIKSLTKCLDASWMPTVLSFMRSLPNGEQQEAHQDYPEHIIASAKTKQPTKVPASMIYALEAETQLRVFDDCFTVMEKSKSALSTYLLGTASYFVAI</sequence>
<protein>
    <submittedName>
        <fullName evidence="1">Uncharacterized protein</fullName>
    </submittedName>
</protein>
<name>A0A329SKP6_9STRA</name>
<keyword evidence="2" id="KW-1185">Reference proteome</keyword>
<comment type="caution">
    <text evidence="1">The sequence shown here is derived from an EMBL/GenBank/DDBJ whole genome shotgun (WGS) entry which is preliminary data.</text>
</comment>
<dbReference type="Proteomes" id="UP000251314">
    <property type="component" value="Unassembled WGS sequence"/>
</dbReference>
<organism evidence="1 2">
    <name type="scientific">Phytophthora cactorum</name>
    <dbReference type="NCBI Taxonomy" id="29920"/>
    <lineage>
        <taxon>Eukaryota</taxon>
        <taxon>Sar</taxon>
        <taxon>Stramenopiles</taxon>
        <taxon>Oomycota</taxon>
        <taxon>Peronosporomycetes</taxon>
        <taxon>Peronosporales</taxon>
        <taxon>Peronosporaceae</taxon>
        <taxon>Phytophthora</taxon>
    </lineage>
</organism>
<reference evidence="1 2" key="1">
    <citation type="submission" date="2018-01" db="EMBL/GenBank/DDBJ databases">
        <title>Draft genome of the strawberry crown rot pathogen Phytophthora cactorum.</title>
        <authorList>
            <person name="Armitage A.D."/>
            <person name="Lysoe E."/>
            <person name="Nellist C.F."/>
            <person name="Harrison R.J."/>
            <person name="Brurberg M.B."/>
        </authorList>
    </citation>
    <scope>NUCLEOTIDE SEQUENCE [LARGE SCALE GENOMIC DNA]</scope>
    <source>
        <strain evidence="1 2">10300</strain>
    </source>
</reference>
<gene>
    <name evidence="1" type="ORF">PC110_g6348</name>
</gene>